<dbReference type="VEuPathDB" id="FungiDB:BO70DRAFT_121198"/>
<name>A0A317VE45_9EURO</name>
<dbReference type="GeneID" id="37060191"/>
<dbReference type="Proteomes" id="UP000247233">
    <property type="component" value="Unassembled WGS sequence"/>
</dbReference>
<dbReference type="AlphaFoldDB" id="A0A317VE45"/>
<evidence type="ECO:0000313" key="1">
    <source>
        <dbReference type="EMBL" id="PWY71699.1"/>
    </source>
</evidence>
<dbReference type="RefSeq" id="XP_025396291.1">
    <property type="nucleotide sequence ID" value="XM_025537954.1"/>
</dbReference>
<keyword evidence="2" id="KW-1185">Reference proteome</keyword>
<reference evidence="1 2" key="1">
    <citation type="submission" date="2016-12" db="EMBL/GenBank/DDBJ databases">
        <title>The genomes of Aspergillus section Nigri reveals drivers in fungal speciation.</title>
        <authorList>
            <consortium name="DOE Joint Genome Institute"/>
            <person name="Vesth T.C."/>
            <person name="Nybo J."/>
            <person name="Theobald S."/>
            <person name="Brandl J."/>
            <person name="Frisvad J.C."/>
            <person name="Nielsen K.F."/>
            <person name="Lyhne E.K."/>
            <person name="Kogle M.E."/>
            <person name="Kuo A."/>
            <person name="Riley R."/>
            <person name="Clum A."/>
            <person name="Nolan M."/>
            <person name="Lipzen A."/>
            <person name="Salamov A."/>
            <person name="Henrissat B."/>
            <person name="Wiebenga A."/>
            <person name="De Vries R.P."/>
            <person name="Grigoriev I.V."/>
            <person name="Mortensen U.H."/>
            <person name="Andersen M.R."/>
            <person name="Baker S.E."/>
        </authorList>
    </citation>
    <scope>NUCLEOTIDE SEQUENCE [LARGE SCALE GENOMIC DNA]</scope>
    <source>
        <strain evidence="1 2">CBS 117.55</strain>
    </source>
</reference>
<organism evidence="1 2">
    <name type="scientific">Aspergillus heteromorphus CBS 117.55</name>
    <dbReference type="NCBI Taxonomy" id="1448321"/>
    <lineage>
        <taxon>Eukaryota</taxon>
        <taxon>Fungi</taxon>
        <taxon>Dikarya</taxon>
        <taxon>Ascomycota</taxon>
        <taxon>Pezizomycotina</taxon>
        <taxon>Eurotiomycetes</taxon>
        <taxon>Eurotiomycetidae</taxon>
        <taxon>Eurotiales</taxon>
        <taxon>Aspergillaceae</taxon>
        <taxon>Aspergillus</taxon>
        <taxon>Aspergillus subgen. Circumdati</taxon>
    </lineage>
</organism>
<sequence>MSSHSDRSHAWLPASGCMQGVWRCCPREDYCRRGYAWRFIVRCTPRVSDTGSPSRQSKGLCDRESEAKRKLGMLLAIFWTLFVDLTCRTMSTASDSVHATRYFVATKRLRAACLVSCDCSLPLRQGKPSTIVAFRMSDPIASESLSLLAPGSRDSILRLNLTTSASSEPVSAGRWSRLASRIT</sequence>
<comment type="caution">
    <text evidence="1">The sequence shown here is derived from an EMBL/GenBank/DDBJ whole genome shotgun (WGS) entry which is preliminary data.</text>
</comment>
<protein>
    <submittedName>
        <fullName evidence="1">Uncharacterized protein</fullName>
    </submittedName>
</protein>
<evidence type="ECO:0000313" key="2">
    <source>
        <dbReference type="Proteomes" id="UP000247233"/>
    </source>
</evidence>
<dbReference type="EMBL" id="MSFL01000027">
    <property type="protein sequence ID" value="PWY71699.1"/>
    <property type="molecule type" value="Genomic_DNA"/>
</dbReference>
<gene>
    <name evidence="1" type="ORF">BO70DRAFT_121198</name>
</gene>
<accession>A0A317VE45</accession>
<proteinExistence type="predicted"/>